<name>A0ABP0V710_9BRYO</name>
<dbReference type="EMBL" id="CAXAQS010000133">
    <property type="protein sequence ID" value="CAK9250178.1"/>
    <property type="molecule type" value="Genomic_DNA"/>
</dbReference>
<dbReference type="Proteomes" id="UP001497444">
    <property type="component" value="Unassembled WGS sequence"/>
</dbReference>
<feature type="compositionally biased region" description="Low complexity" evidence="1">
    <location>
        <begin position="31"/>
        <end position="42"/>
    </location>
</feature>
<feature type="compositionally biased region" description="Polar residues" evidence="1">
    <location>
        <begin position="13"/>
        <end position="24"/>
    </location>
</feature>
<comment type="caution">
    <text evidence="2">The sequence shown here is derived from an EMBL/GenBank/DDBJ whole genome shotgun (WGS) entry which is preliminary data.</text>
</comment>
<sequence>MSSPSWAHERSRVSGTSSELSTNPEGGFGVATSSALTTSSSSPRSGGDVKVIACLVDATDRSLTKYALDFAVFQCASRGDTVFLLGLLQGIKVGSAVRRGSGPLDSEVEQVISDTRRMYQAKLRDFLSQAEKRE</sequence>
<accession>A0ABP0V710</accession>
<keyword evidence="3" id="KW-1185">Reference proteome</keyword>
<evidence type="ECO:0000313" key="3">
    <source>
        <dbReference type="Proteomes" id="UP001497444"/>
    </source>
</evidence>
<evidence type="ECO:0000313" key="2">
    <source>
        <dbReference type="EMBL" id="CAK9250178.1"/>
    </source>
</evidence>
<proteinExistence type="predicted"/>
<feature type="region of interest" description="Disordered" evidence="1">
    <location>
        <begin position="1"/>
        <end position="47"/>
    </location>
</feature>
<feature type="non-terminal residue" evidence="2">
    <location>
        <position position="134"/>
    </location>
</feature>
<organism evidence="2 3">
    <name type="scientific">Sphagnum jensenii</name>
    <dbReference type="NCBI Taxonomy" id="128206"/>
    <lineage>
        <taxon>Eukaryota</taxon>
        <taxon>Viridiplantae</taxon>
        <taxon>Streptophyta</taxon>
        <taxon>Embryophyta</taxon>
        <taxon>Bryophyta</taxon>
        <taxon>Sphagnophytina</taxon>
        <taxon>Sphagnopsida</taxon>
        <taxon>Sphagnales</taxon>
        <taxon>Sphagnaceae</taxon>
        <taxon>Sphagnum</taxon>
    </lineage>
</organism>
<evidence type="ECO:0000256" key="1">
    <source>
        <dbReference type="SAM" id="MobiDB-lite"/>
    </source>
</evidence>
<protein>
    <submittedName>
        <fullName evidence="2">Uncharacterized protein</fullName>
    </submittedName>
</protein>
<gene>
    <name evidence="2" type="ORF">CSSPJE1EN1_LOCUS25556</name>
</gene>
<reference evidence="2" key="1">
    <citation type="submission" date="2024-02" db="EMBL/GenBank/DDBJ databases">
        <authorList>
            <consortium name="ELIXIR-Norway"/>
            <consortium name="Elixir Norway"/>
        </authorList>
    </citation>
    <scope>NUCLEOTIDE SEQUENCE</scope>
</reference>